<gene>
    <name evidence="3" type="ORF">JIR001_10200</name>
</gene>
<dbReference type="EMBL" id="AP024601">
    <property type="protein sequence ID" value="BCU81237.1"/>
    <property type="molecule type" value="Genomic_DNA"/>
</dbReference>
<organism evidence="3 4">
    <name type="scientific">Polycladomyces abyssicola</name>
    <dbReference type="NCBI Taxonomy" id="1125966"/>
    <lineage>
        <taxon>Bacteria</taxon>
        <taxon>Bacillati</taxon>
        <taxon>Bacillota</taxon>
        <taxon>Bacilli</taxon>
        <taxon>Bacillales</taxon>
        <taxon>Thermoactinomycetaceae</taxon>
        <taxon>Polycladomyces</taxon>
    </lineage>
</organism>
<dbReference type="SUPFAM" id="SSF53448">
    <property type="entry name" value="Nucleotide-diphospho-sugar transferases"/>
    <property type="match status" value="1"/>
</dbReference>
<dbReference type="AlphaFoldDB" id="A0A8D5UDG8"/>
<feature type="domain" description="Glycosyltransferase 2-like" evidence="2">
    <location>
        <begin position="6"/>
        <end position="128"/>
    </location>
</feature>
<evidence type="ECO:0000259" key="2">
    <source>
        <dbReference type="Pfam" id="PF00535"/>
    </source>
</evidence>
<dbReference type="InterPro" id="IPR001173">
    <property type="entry name" value="Glyco_trans_2-like"/>
</dbReference>
<dbReference type="KEGG" id="pabs:JIR001_10200"/>
<evidence type="ECO:0000313" key="3">
    <source>
        <dbReference type="EMBL" id="BCU81237.1"/>
    </source>
</evidence>
<dbReference type="PANTHER" id="PTHR22916:SF3">
    <property type="entry name" value="UDP-GLCNAC:BETAGAL BETA-1,3-N-ACETYLGLUCOSAMINYLTRANSFERASE-LIKE PROTEIN 1"/>
    <property type="match status" value="1"/>
</dbReference>
<proteinExistence type="inferred from homology"/>
<keyword evidence="3" id="KW-0808">Transferase</keyword>
<reference evidence="3" key="2">
    <citation type="journal article" date="2021" name="Microbiol. Resour. Announc.">
        <title>Complete Genome Sequence of Polycladomyces abyssicola JIR-001T, Isolated from Hemipelagic Sediment in Deep Seawater.</title>
        <authorList>
            <person name="Tsubouchi T."/>
            <person name="Kaneko Y."/>
        </authorList>
    </citation>
    <scope>NUCLEOTIDE SEQUENCE</scope>
    <source>
        <strain evidence="3">JIR-001</strain>
    </source>
</reference>
<dbReference type="GO" id="GO:0016758">
    <property type="term" value="F:hexosyltransferase activity"/>
    <property type="evidence" value="ECO:0007669"/>
    <property type="project" value="UniProtKB-ARBA"/>
</dbReference>
<sequence length="238" mass="27922">MEGVSVITCTMRSNQVHNIFRNFVSQMFRKKELIIILNRKNMSLPQWLQVAKKFKNVRVYKIPGDTLGACLNFGITKARYSFIAKFDDDDYYAPKYLSQAVHALKTTNASMVGKGATVTYFENIKTLAIRKPHHESKFLNEIQMPGPHLGGGTMVFKKNVYPYVKFPNRTLCEDIIFQQRLRMKGYKIYSTDRYYYVSIRRKNKHTHTWKGTDEKVLRECKIIARTQDYKSYAKKELM</sequence>
<comment type="similarity">
    <text evidence="1">Belongs to the glycosyltransferase 2 family.</text>
</comment>
<protein>
    <submittedName>
        <fullName evidence="3">Glycosyl transferase</fullName>
    </submittedName>
</protein>
<dbReference type="Pfam" id="PF00535">
    <property type="entry name" value="Glycos_transf_2"/>
    <property type="match status" value="1"/>
</dbReference>
<dbReference type="InterPro" id="IPR029044">
    <property type="entry name" value="Nucleotide-diphossugar_trans"/>
</dbReference>
<reference evidence="3" key="1">
    <citation type="journal article" date="2013" name="Int. J. Syst. Evol. Microbiol.">
        <title>Polycladomyces abyssicola gen. nov., sp. nov., a thermophilic filamentous bacterium isolated from hemipelagic sediment.</title>
        <authorList>
            <person name="Tsubouchi T."/>
            <person name="Shimane Y."/>
            <person name="Mori K."/>
            <person name="Usui K."/>
            <person name="Hiraki T."/>
            <person name="Tame A."/>
            <person name="Uematsu K."/>
            <person name="Maruyama T."/>
            <person name="Hatada Y."/>
        </authorList>
    </citation>
    <scope>NUCLEOTIDE SEQUENCE</scope>
    <source>
        <strain evidence="3">JIR-001</strain>
    </source>
</reference>
<name>A0A8D5UDG8_9BACL</name>
<evidence type="ECO:0000313" key="4">
    <source>
        <dbReference type="Proteomes" id="UP000677436"/>
    </source>
</evidence>
<dbReference type="RefSeq" id="WP_212774498.1">
    <property type="nucleotide sequence ID" value="NZ_AP024601.1"/>
</dbReference>
<dbReference type="Proteomes" id="UP000677436">
    <property type="component" value="Chromosome"/>
</dbReference>
<evidence type="ECO:0000256" key="1">
    <source>
        <dbReference type="ARBA" id="ARBA00006739"/>
    </source>
</evidence>
<dbReference type="PANTHER" id="PTHR22916">
    <property type="entry name" value="GLYCOSYLTRANSFERASE"/>
    <property type="match status" value="1"/>
</dbReference>
<accession>A0A8D5UDG8</accession>
<keyword evidence="4" id="KW-1185">Reference proteome</keyword>
<dbReference type="Gene3D" id="3.90.550.10">
    <property type="entry name" value="Spore Coat Polysaccharide Biosynthesis Protein SpsA, Chain A"/>
    <property type="match status" value="1"/>
</dbReference>